<dbReference type="PANTHER" id="PTHR11106">
    <property type="entry name" value="GANGLIOSIDE INDUCED DIFFERENTIATION ASSOCIATED PROTEIN 2-RELATED"/>
    <property type="match status" value="1"/>
</dbReference>
<protein>
    <submittedName>
        <fullName evidence="2">O-acetyl-ADP-ribose deacetylase</fullName>
        <ecNumber evidence="2">3.1.1.106</ecNumber>
    </submittedName>
</protein>
<evidence type="ECO:0000313" key="2">
    <source>
        <dbReference type="EMBL" id="MDT0261125.1"/>
    </source>
</evidence>
<evidence type="ECO:0000313" key="3">
    <source>
        <dbReference type="Proteomes" id="UP001183176"/>
    </source>
</evidence>
<dbReference type="InterPro" id="IPR043472">
    <property type="entry name" value="Macro_dom-like"/>
</dbReference>
<dbReference type="NCBIfam" id="NF001664">
    <property type="entry name" value="PRK00431.1-6"/>
    <property type="match status" value="1"/>
</dbReference>
<sequence>MRCWTRRRCSSCSPASFPSTCARWSTIRSPGRAARRNGPRLVLGDITGQQVDAIVNAANSSLLGGGGVDGAIHRRDGPEILAGCRALRAGQYRDGLPTGQAVTTAAGKLPARWVIHTVGPVYVQREDRSPLLRSCYRESLRVAAELGVRSVAFPRIMAERIMAERRR</sequence>
<keyword evidence="3" id="KW-1185">Reference proteome</keyword>
<organism evidence="2 3">
    <name type="scientific">Jatrophihabitans lederbergiae</name>
    <dbReference type="NCBI Taxonomy" id="3075547"/>
    <lineage>
        <taxon>Bacteria</taxon>
        <taxon>Bacillati</taxon>
        <taxon>Actinomycetota</taxon>
        <taxon>Actinomycetes</taxon>
        <taxon>Jatrophihabitantales</taxon>
        <taxon>Jatrophihabitantaceae</taxon>
        <taxon>Jatrophihabitans</taxon>
    </lineage>
</organism>
<proteinExistence type="predicted"/>
<dbReference type="PANTHER" id="PTHR11106:SF27">
    <property type="entry name" value="MACRO DOMAIN-CONTAINING PROTEIN"/>
    <property type="match status" value="1"/>
</dbReference>
<reference evidence="3" key="1">
    <citation type="submission" date="2023-07" db="EMBL/GenBank/DDBJ databases">
        <title>30 novel species of actinomycetes from the DSMZ collection.</title>
        <authorList>
            <person name="Nouioui I."/>
        </authorList>
    </citation>
    <scope>NUCLEOTIDE SEQUENCE [LARGE SCALE GENOMIC DNA]</scope>
    <source>
        <strain evidence="3">DSM 44399</strain>
    </source>
</reference>
<comment type="caution">
    <text evidence="2">The sequence shown here is derived from an EMBL/GenBank/DDBJ whole genome shotgun (WGS) entry which is preliminary data.</text>
</comment>
<dbReference type="PROSITE" id="PS51154">
    <property type="entry name" value="MACRO"/>
    <property type="match status" value="1"/>
</dbReference>
<gene>
    <name evidence="2" type="ORF">RM423_06920</name>
</gene>
<dbReference type="Pfam" id="PF01661">
    <property type="entry name" value="Macro"/>
    <property type="match status" value="1"/>
</dbReference>
<keyword evidence="2" id="KW-0378">Hydrolase</keyword>
<feature type="domain" description="Macro" evidence="1">
    <location>
        <begin position="26"/>
        <end position="167"/>
    </location>
</feature>
<dbReference type="Proteomes" id="UP001183176">
    <property type="component" value="Unassembled WGS sequence"/>
</dbReference>
<accession>A0ABU2J813</accession>
<dbReference type="GO" id="GO:0061463">
    <property type="term" value="F:O-acetyl-ADP-ribose deacetylase activity"/>
    <property type="evidence" value="ECO:0007669"/>
    <property type="project" value="UniProtKB-EC"/>
</dbReference>
<name>A0ABU2J813_9ACTN</name>
<dbReference type="InterPro" id="IPR002589">
    <property type="entry name" value="Macro_dom"/>
</dbReference>
<dbReference type="EC" id="3.1.1.106" evidence="2"/>
<dbReference type="SMART" id="SM00506">
    <property type="entry name" value="A1pp"/>
    <property type="match status" value="1"/>
</dbReference>
<dbReference type="SUPFAM" id="SSF52949">
    <property type="entry name" value="Macro domain-like"/>
    <property type="match status" value="1"/>
</dbReference>
<evidence type="ECO:0000259" key="1">
    <source>
        <dbReference type="PROSITE" id="PS51154"/>
    </source>
</evidence>
<dbReference type="EMBL" id="JAVREH010000006">
    <property type="protein sequence ID" value="MDT0261125.1"/>
    <property type="molecule type" value="Genomic_DNA"/>
</dbReference>
<dbReference type="Gene3D" id="3.40.220.10">
    <property type="entry name" value="Leucine Aminopeptidase, subunit E, domain 1"/>
    <property type="match status" value="1"/>
</dbReference>